<feature type="compositionally biased region" description="Basic and acidic residues" evidence="2">
    <location>
        <begin position="721"/>
        <end position="737"/>
    </location>
</feature>
<dbReference type="AlphaFoldDB" id="A0A165MDQ0"/>
<feature type="compositionally biased region" description="Polar residues" evidence="2">
    <location>
        <begin position="805"/>
        <end position="860"/>
    </location>
</feature>
<organism evidence="4 5">
    <name type="scientific">Daedalea quercina L-15889</name>
    <dbReference type="NCBI Taxonomy" id="1314783"/>
    <lineage>
        <taxon>Eukaryota</taxon>
        <taxon>Fungi</taxon>
        <taxon>Dikarya</taxon>
        <taxon>Basidiomycota</taxon>
        <taxon>Agaricomycotina</taxon>
        <taxon>Agaricomycetes</taxon>
        <taxon>Polyporales</taxon>
        <taxon>Fomitopsis</taxon>
    </lineage>
</organism>
<dbReference type="PANTHER" id="PTHR23176">
    <property type="entry name" value="RHO/RAC/CDC GTPASE-ACTIVATING PROTEIN"/>
    <property type="match status" value="1"/>
</dbReference>
<feature type="compositionally biased region" description="Polar residues" evidence="2">
    <location>
        <begin position="167"/>
        <end position="181"/>
    </location>
</feature>
<feature type="compositionally biased region" description="Low complexity" evidence="2">
    <location>
        <begin position="794"/>
        <end position="804"/>
    </location>
</feature>
<gene>
    <name evidence="4" type="ORF">DAEQUDRAFT_716295</name>
</gene>
<proteinExistence type="predicted"/>
<dbReference type="SMART" id="SM00324">
    <property type="entry name" value="RhoGAP"/>
    <property type="match status" value="1"/>
</dbReference>
<dbReference type="InterPro" id="IPR008936">
    <property type="entry name" value="Rho_GTPase_activation_prot"/>
</dbReference>
<feature type="compositionally biased region" description="Polar residues" evidence="2">
    <location>
        <begin position="677"/>
        <end position="693"/>
    </location>
</feature>
<feature type="compositionally biased region" description="Polar residues" evidence="2">
    <location>
        <begin position="751"/>
        <end position="760"/>
    </location>
</feature>
<dbReference type="SUPFAM" id="SSF103657">
    <property type="entry name" value="BAR/IMD domain-like"/>
    <property type="match status" value="1"/>
</dbReference>
<feature type="compositionally biased region" description="Basic and acidic residues" evidence="2">
    <location>
        <begin position="703"/>
        <end position="713"/>
    </location>
</feature>
<dbReference type="Pfam" id="PF00620">
    <property type="entry name" value="RhoGAP"/>
    <property type="match status" value="1"/>
</dbReference>
<protein>
    <submittedName>
        <fullName evidence="4">RhoGAP-domain-containing protein</fullName>
    </submittedName>
</protein>
<evidence type="ECO:0000256" key="1">
    <source>
        <dbReference type="ARBA" id="ARBA00022468"/>
    </source>
</evidence>
<evidence type="ECO:0000313" key="4">
    <source>
        <dbReference type="EMBL" id="KZT65545.1"/>
    </source>
</evidence>
<evidence type="ECO:0000313" key="5">
    <source>
        <dbReference type="Proteomes" id="UP000076727"/>
    </source>
</evidence>
<dbReference type="GO" id="GO:0005737">
    <property type="term" value="C:cytoplasm"/>
    <property type="evidence" value="ECO:0007669"/>
    <property type="project" value="TreeGrafter"/>
</dbReference>
<dbReference type="Gene3D" id="1.20.1270.60">
    <property type="entry name" value="Arfaptin homology (AH) domain/BAR domain"/>
    <property type="match status" value="1"/>
</dbReference>
<dbReference type="OrthoDB" id="79452at2759"/>
<dbReference type="PROSITE" id="PS50238">
    <property type="entry name" value="RHOGAP"/>
    <property type="match status" value="1"/>
</dbReference>
<dbReference type="PANTHER" id="PTHR23176:SF134">
    <property type="entry name" value="RHO-TYPE GTPASE-ACTIVATING PROTEIN"/>
    <property type="match status" value="1"/>
</dbReference>
<dbReference type="STRING" id="1314783.A0A165MDQ0"/>
<keyword evidence="5" id="KW-1185">Reference proteome</keyword>
<feature type="compositionally biased region" description="Low complexity" evidence="2">
    <location>
        <begin position="614"/>
        <end position="627"/>
    </location>
</feature>
<feature type="region of interest" description="Disordered" evidence="2">
    <location>
        <begin position="1"/>
        <end position="20"/>
    </location>
</feature>
<feature type="region of interest" description="Disordered" evidence="2">
    <location>
        <begin position="167"/>
        <end position="230"/>
    </location>
</feature>
<evidence type="ECO:0000259" key="3">
    <source>
        <dbReference type="PROSITE" id="PS50238"/>
    </source>
</evidence>
<dbReference type="SUPFAM" id="SSF48350">
    <property type="entry name" value="GTPase activation domain, GAP"/>
    <property type="match status" value="1"/>
</dbReference>
<dbReference type="GO" id="GO:0007165">
    <property type="term" value="P:signal transduction"/>
    <property type="evidence" value="ECO:0007669"/>
    <property type="project" value="InterPro"/>
</dbReference>
<dbReference type="InterPro" id="IPR000198">
    <property type="entry name" value="RhoGAP_dom"/>
</dbReference>
<sequence>MSSSQESQLSGRPSTSEPPQQDAITLFDLHLKFLTDSYLTFFVERYVCVEALLRLHRKVKAVDTVLDDPGRGELSTTRAAWSEIRDNVAREADTRVAFLGALTADVINPLATLRETQDRIRKRIKEDLKDAVNTHTDYSENVLPRLKRTYLRKCQEAEEYKAAIQLNNQPPMSPSDGQFTTAGAKPNPGLSARPAIITAPQPLRPLDRRPSVGAVSNHARSPSTSTSTALQDLAHQGKRQLNQLMTLLDKGGNMKDLAGRSDNALKSVRAKREADEADKEYRKGVHWLETLRLRRVKILESGYNSLEAFVRENAETVKSVLQQYTDNMIATCATQSQICEHGRRSVARISPGRDSSTVGYNIPRLLAAAIPRPVYYYNYTVGECKDLIFGVSLVDYATARNLHGVEGEQGVPKIVRICVRDIEKRGIECEGIYRVSGKHASVRELQHKIERNEAAFQFNPAVDDVYAVASFLKMYLRELPEPLFRFPLQERLAHSEDFDEHRGNDFQLIRGKIRRLPSVHQATLKVLLEHLARIAAHAEKNKMDAKNLAIVFAAVIFGEDEMPKSGGDLLTVHSWKDTLCEDLINHAHILFQPTGSPQLLTVAPAIPTTPSPISPSASGSPRARATSQASTLGPMGPPTAPPEDFRPQLPPRPQGSIHPSQRSAGLPLPTPLLPMSQRPNRQSLPVQPRTQMPDSPPSPGLSRSREVSKERRTLKTTPRLQQRELELEEPTSPKRDWLLSPRLPPRPLSPAVSTRTGESSIQEEREEPEGRERLPLAPWGSNLELHEPEDRTASTSTSPSSSPSNIRPESRQSATRSVSGSSVGPQKSPAVTQQTLPDPQGSAPQSTEGNATTGETHPAG</sequence>
<feature type="region of interest" description="Disordered" evidence="2">
    <location>
        <begin position="601"/>
        <end position="860"/>
    </location>
</feature>
<dbReference type="InterPro" id="IPR050729">
    <property type="entry name" value="Rho-GAP"/>
</dbReference>
<dbReference type="Gene3D" id="1.10.555.10">
    <property type="entry name" value="Rho GTPase activation protein"/>
    <property type="match status" value="1"/>
</dbReference>
<feature type="compositionally biased region" description="Polar residues" evidence="2">
    <location>
        <begin position="218"/>
        <end position="230"/>
    </location>
</feature>
<dbReference type="Proteomes" id="UP000076727">
    <property type="component" value="Unassembled WGS sequence"/>
</dbReference>
<reference evidence="4 5" key="1">
    <citation type="journal article" date="2016" name="Mol. Biol. Evol.">
        <title>Comparative Genomics of Early-Diverging Mushroom-Forming Fungi Provides Insights into the Origins of Lignocellulose Decay Capabilities.</title>
        <authorList>
            <person name="Nagy L.G."/>
            <person name="Riley R."/>
            <person name="Tritt A."/>
            <person name="Adam C."/>
            <person name="Daum C."/>
            <person name="Floudas D."/>
            <person name="Sun H."/>
            <person name="Yadav J.S."/>
            <person name="Pangilinan J."/>
            <person name="Larsson K.H."/>
            <person name="Matsuura K."/>
            <person name="Barry K."/>
            <person name="Labutti K."/>
            <person name="Kuo R."/>
            <person name="Ohm R.A."/>
            <person name="Bhattacharya S.S."/>
            <person name="Shirouzu T."/>
            <person name="Yoshinaga Y."/>
            <person name="Martin F.M."/>
            <person name="Grigoriev I.V."/>
            <person name="Hibbett D.S."/>
        </authorList>
    </citation>
    <scope>NUCLEOTIDE SEQUENCE [LARGE SCALE GENOMIC DNA]</scope>
    <source>
        <strain evidence="4 5">L-15889</strain>
    </source>
</reference>
<keyword evidence="1" id="KW-0343">GTPase activation</keyword>
<accession>A0A165MDQ0</accession>
<evidence type="ECO:0000256" key="2">
    <source>
        <dbReference type="SAM" id="MobiDB-lite"/>
    </source>
</evidence>
<dbReference type="GO" id="GO:0005096">
    <property type="term" value="F:GTPase activator activity"/>
    <property type="evidence" value="ECO:0007669"/>
    <property type="project" value="UniProtKB-KW"/>
</dbReference>
<feature type="domain" description="Rho-GAP" evidence="3">
    <location>
        <begin position="391"/>
        <end position="591"/>
    </location>
</feature>
<name>A0A165MDQ0_9APHY</name>
<dbReference type="EMBL" id="KV429103">
    <property type="protein sequence ID" value="KZT65545.1"/>
    <property type="molecule type" value="Genomic_DNA"/>
</dbReference>
<dbReference type="InterPro" id="IPR027267">
    <property type="entry name" value="AH/BAR_dom_sf"/>
</dbReference>